<keyword evidence="4" id="KW-0539">Nucleus</keyword>
<dbReference type="STRING" id="1071383.J7R8V5"/>
<organism evidence="8 9">
    <name type="scientific">Huiozyma naganishii (strain ATCC MYA-139 / BCRC 22969 / CBS 8797 / KCTC 17520 / NBRC 10181 / NCYC 3082 / Yp74L-3)</name>
    <name type="common">Yeast</name>
    <name type="synonym">Kazachstania naganishii</name>
    <dbReference type="NCBI Taxonomy" id="1071383"/>
    <lineage>
        <taxon>Eukaryota</taxon>
        <taxon>Fungi</taxon>
        <taxon>Dikarya</taxon>
        <taxon>Ascomycota</taxon>
        <taxon>Saccharomycotina</taxon>
        <taxon>Saccharomycetes</taxon>
        <taxon>Saccharomycetales</taxon>
        <taxon>Saccharomycetaceae</taxon>
        <taxon>Huiozyma</taxon>
    </lineage>
</organism>
<dbReference type="HOGENOM" id="CLU_083705_0_0_1"/>
<dbReference type="KEGG" id="kng:KNAG_0G02480"/>
<protein>
    <recommendedName>
        <fullName evidence="5">U6 snRNA phosphodiesterase 1</fullName>
    </recommendedName>
    <alternativeName>
        <fullName evidence="6">3'-5' RNA exonuclease USB1</fullName>
    </alternativeName>
</protein>
<dbReference type="GeneID" id="34527029"/>
<name>J7R8V5_HUIN7</name>
<evidence type="ECO:0000256" key="6">
    <source>
        <dbReference type="ARBA" id="ARBA00030030"/>
    </source>
</evidence>
<dbReference type="InterPro" id="IPR027521">
    <property type="entry name" value="Usb1"/>
</dbReference>
<dbReference type="eggNOG" id="ENOG502S533">
    <property type="taxonomic scope" value="Eukaryota"/>
</dbReference>
<keyword evidence="3" id="KW-0456">Lyase</keyword>
<reference evidence="9" key="2">
    <citation type="submission" date="2012-08" db="EMBL/GenBank/DDBJ databases">
        <title>Genome sequence of Kazachstania naganishii.</title>
        <authorList>
            <person name="Gordon J.L."/>
            <person name="Armisen D."/>
            <person name="Proux-Wera E."/>
            <person name="OhEigeartaigh S.S."/>
            <person name="Byrne K.P."/>
            <person name="Wolfe K.H."/>
        </authorList>
    </citation>
    <scope>NUCLEOTIDE SEQUENCE [LARGE SCALE GENOMIC DNA]</scope>
    <source>
        <strain evidence="9">ATCC MYA-139 / BCRC 22969 / CBS 8797 / CCRC 22969 / KCTC 17520 / NBRC 10181 / NCYC 3082</strain>
    </source>
</reference>
<keyword evidence="1" id="KW-0540">Nuclease</keyword>
<dbReference type="OMA" id="HEPTERD"/>
<feature type="compositionally biased region" description="Low complexity" evidence="7">
    <location>
        <begin position="1"/>
        <end position="13"/>
    </location>
</feature>
<proteinExistence type="predicted"/>
<evidence type="ECO:0000313" key="8">
    <source>
        <dbReference type="EMBL" id="CCK71305.1"/>
    </source>
</evidence>
<evidence type="ECO:0000256" key="4">
    <source>
        <dbReference type="ARBA" id="ARBA00023242"/>
    </source>
</evidence>
<keyword evidence="2" id="KW-0378">Hydrolase</keyword>
<feature type="region of interest" description="Disordered" evidence="7">
    <location>
        <begin position="1"/>
        <end position="29"/>
    </location>
</feature>
<dbReference type="GO" id="GO:0034477">
    <property type="term" value="P:U6 snRNA 3'-end processing"/>
    <property type="evidence" value="ECO:0007669"/>
    <property type="project" value="EnsemblFungi"/>
</dbReference>
<keyword evidence="9" id="KW-1185">Reference proteome</keyword>
<evidence type="ECO:0000256" key="1">
    <source>
        <dbReference type="ARBA" id="ARBA00022722"/>
    </source>
</evidence>
<dbReference type="Pfam" id="PF09749">
    <property type="entry name" value="HVSL"/>
    <property type="match status" value="1"/>
</dbReference>
<dbReference type="PANTHER" id="PTHR13522">
    <property type="entry name" value="U6 SNRNA PHOSPHODIESTERASE 1"/>
    <property type="match status" value="1"/>
</dbReference>
<sequence>MDALKDNYSSSSDNDTESESSVDVRESSGTATEKLLLPRVPSEIAGKYHIEPSVSKYAMKMHLLGRWTSFLYLEWKPSTAERYDLARYISQYNRWLAREFSGQRIVFEPLFHTELGSPRLLHVSLSPNLYFNDDKERDRFFETLRESVNRSNTVKPFHLKFDTQPAVLFSKQQDAAFLALKVSKESLPALNSLSSVIEEALKGVSPSGNTYGNFFAKFSKTAHMSIAKTKRSILQDPEITAGPPYEYSPITTFSADSFNLDKNRSYITIKLPHR</sequence>
<dbReference type="OrthoDB" id="49151at2759"/>
<dbReference type="EMBL" id="HE978320">
    <property type="protein sequence ID" value="CCK71305.1"/>
    <property type="molecule type" value="Genomic_DNA"/>
</dbReference>
<accession>J7R8V5</accession>
<dbReference type="RefSeq" id="XP_022465551.1">
    <property type="nucleotide sequence ID" value="XM_022609124.1"/>
</dbReference>
<dbReference type="AlphaFoldDB" id="J7R8V5"/>
<dbReference type="GO" id="GO:0016829">
    <property type="term" value="F:lyase activity"/>
    <property type="evidence" value="ECO:0007669"/>
    <property type="project" value="UniProtKB-KW"/>
</dbReference>
<dbReference type="GO" id="GO:0005634">
    <property type="term" value="C:nucleus"/>
    <property type="evidence" value="ECO:0007669"/>
    <property type="project" value="EnsemblFungi"/>
</dbReference>
<evidence type="ECO:0000256" key="2">
    <source>
        <dbReference type="ARBA" id="ARBA00022801"/>
    </source>
</evidence>
<evidence type="ECO:0000256" key="7">
    <source>
        <dbReference type="SAM" id="MobiDB-lite"/>
    </source>
</evidence>
<reference evidence="8 9" key="1">
    <citation type="journal article" date="2011" name="Proc. Natl. Acad. Sci. U.S.A.">
        <title>Evolutionary erosion of yeast sex chromosomes by mating-type switching accidents.</title>
        <authorList>
            <person name="Gordon J.L."/>
            <person name="Armisen D."/>
            <person name="Proux-Wera E."/>
            <person name="Oheigeartaigh S.S."/>
            <person name="Byrne K.P."/>
            <person name="Wolfe K.H."/>
        </authorList>
    </citation>
    <scope>NUCLEOTIDE SEQUENCE [LARGE SCALE GENOMIC DNA]</scope>
    <source>
        <strain evidence="9">ATCC MYA-139 / BCRC 22969 / CBS 8797 / CCRC 22969 / KCTC 17520 / NBRC 10181 / NCYC 3082</strain>
    </source>
</reference>
<evidence type="ECO:0000313" key="9">
    <source>
        <dbReference type="Proteomes" id="UP000006310"/>
    </source>
</evidence>
<evidence type="ECO:0000256" key="5">
    <source>
        <dbReference type="ARBA" id="ARBA00029543"/>
    </source>
</evidence>
<gene>
    <name evidence="8" type="primary">KNAG0G02480</name>
    <name evidence="8" type="ordered locus">KNAG_0G02480</name>
</gene>
<dbReference type="Proteomes" id="UP000006310">
    <property type="component" value="Chromosome 7"/>
</dbReference>
<dbReference type="PANTHER" id="PTHR13522:SF3">
    <property type="entry name" value="U6 SNRNA PHOSPHODIESTERASE 1"/>
    <property type="match status" value="1"/>
</dbReference>
<dbReference type="GO" id="GO:1990838">
    <property type="term" value="F:poly(U)-specific exoribonuclease activity, producing 3' uridine cyclic phosphate ends"/>
    <property type="evidence" value="ECO:0007669"/>
    <property type="project" value="EnsemblFungi"/>
</dbReference>
<dbReference type="GO" id="GO:0008663">
    <property type="term" value="F:2',3'-cyclic-nucleotide 2'-phosphodiesterase activity"/>
    <property type="evidence" value="ECO:0007669"/>
    <property type="project" value="EnsemblFungi"/>
</dbReference>
<evidence type="ECO:0000256" key="3">
    <source>
        <dbReference type="ARBA" id="ARBA00023239"/>
    </source>
</evidence>
<dbReference type="GO" id="GO:0005739">
    <property type="term" value="C:mitochondrion"/>
    <property type="evidence" value="ECO:0007669"/>
    <property type="project" value="EnsemblFungi"/>
</dbReference>
<dbReference type="Gene3D" id="3.90.1140.10">
    <property type="entry name" value="Cyclic phosphodiesterase"/>
    <property type="match status" value="1"/>
</dbReference>